<organism evidence="1 2">
    <name type="scientific">Ignatzschineria indica</name>
    <dbReference type="NCBI Taxonomy" id="472583"/>
    <lineage>
        <taxon>Bacteria</taxon>
        <taxon>Pseudomonadati</taxon>
        <taxon>Pseudomonadota</taxon>
        <taxon>Gammaproteobacteria</taxon>
        <taxon>Cardiobacteriales</taxon>
        <taxon>Ignatzschineriaceae</taxon>
        <taxon>Ignatzschineria</taxon>
    </lineage>
</organism>
<gene>
    <name evidence="1" type="ORF">DC082_03360</name>
</gene>
<evidence type="ECO:0008006" key="3">
    <source>
        <dbReference type="Google" id="ProtNLM"/>
    </source>
</evidence>
<dbReference type="AlphaFoldDB" id="A0A2U2AMY7"/>
<dbReference type="SUPFAM" id="SSF52266">
    <property type="entry name" value="SGNH hydrolase"/>
    <property type="match status" value="1"/>
</dbReference>
<dbReference type="RefSeq" id="WP_109235747.1">
    <property type="nucleotide sequence ID" value="NZ_BMXZ01000001.1"/>
</dbReference>
<comment type="caution">
    <text evidence="1">The sequence shown here is derived from an EMBL/GenBank/DDBJ whole genome shotgun (WGS) entry which is preliminary data.</text>
</comment>
<proteinExistence type="predicted"/>
<protein>
    <recommendedName>
        <fullName evidence="3">SGNH hydrolase-type esterase domain-containing protein</fullName>
    </recommendedName>
</protein>
<keyword evidence="2" id="KW-1185">Reference proteome</keyword>
<accession>A0A2U2AMY7</accession>
<dbReference type="InterPro" id="IPR036514">
    <property type="entry name" value="SGNH_hydro_sf"/>
</dbReference>
<sequence>MVSKRFIRLKEFLPLTKFIRVPPDSYYLTRPKLDKNKYYYFHTDEDGFIFNKINNAYDRDLILIGGSSIENLFVDADKRILKYLEDFLIDLKLDYNIKNAGTSGASLLHITNIILNKIVNKKNPVIFLFIPSNDSSILNLHNTYWNIDKLNSNIIGIENDTIFSKNNKTTSYENVLLSLVNMCRIFSVDLFVFNTIRLKEKSNYKVIDNITEKVCRGNNIVYTDMNRFLQKEANFYDDVHLNAEGSYQLAKLLKFFCAKHLSPTQTSSYKFKNKDEFLSLEIRSILKEGAYNINSFNKSEHFMGVVNNNSINFCFYSNIYSKFNTILVFDKKENTLGLVKKINDTDEKAILHIQSGRLFFIERGIKFFINEIVGLHVNFSDKIERTNYIIESYNENEKLNLSIKIREFYLSASNLLRINFVEHKKSCEVFSSFIINKNKPYSYF</sequence>
<dbReference type="GO" id="GO:0016788">
    <property type="term" value="F:hydrolase activity, acting on ester bonds"/>
    <property type="evidence" value="ECO:0007669"/>
    <property type="project" value="UniProtKB-ARBA"/>
</dbReference>
<dbReference type="Gene3D" id="3.40.50.1110">
    <property type="entry name" value="SGNH hydrolase"/>
    <property type="match status" value="1"/>
</dbReference>
<reference evidence="1 2" key="1">
    <citation type="journal article" date="2018" name="Genome Announc.">
        <title>Ignatzschineria cameli sp. nov., isolated from necrotic foot tissue of dromedaries (Camelus dromedarius) and associated maggots (Wohlfahrtia species) in Dubai.</title>
        <authorList>
            <person name="Tsang C.C."/>
            <person name="Tang J.Y."/>
            <person name="Fong J.Y."/>
            <person name="Kinne J."/>
            <person name="Lee H.H."/>
            <person name="Joseph M."/>
            <person name="Jose S."/>
            <person name="Schuster R.K."/>
            <person name="Tang Y."/>
            <person name="Sivakumar S."/>
            <person name="Chen J.H."/>
            <person name="Teng J.L."/>
            <person name="Lau S.K."/>
            <person name="Wernery U."/>
            <person name="Woo P.C."/>
        </authorList>
    </citation>
    <scope>NUCLEOTIDE SEQUENCE [LARGE SCALE GENOMIC DNA]</scope>
    <source>
        <strain evidence="1 2">KCTC 22643</strain>
    </source>
</reference>
<dbReference type="Proteomes" id="UP000244948">
    <property type="component" value="Unassembled WGS sequence"/>
</dbReference>
<name>A0A2U2AMY7_9GAMM</name>
<evidence type="ECO:0000313" key="1">
    <source>
        <dbReference type="EMBL" id="PWD84583.1"/>
    </source>
</evidence>
<evidence type="ECO:0000313" key="2">
    <source>
        <dbReference type="Proteomes" id="UP000244948"/>
    </source>
</evidence>
<dbReference type="EMBL" id="QEWR01000002">
    <property type="protein sequence ID" value="PWD84583.1"/>
    <property type="molecule type" value="Genomic_DNA"/>
</dbReference>